<dbReference type="Pfam" id="PF00534">
    <property type="entry name" value="Glycos_transf_1"/>
    <property type="match status" value="1"/>
</dbReference>
<reference evidence="3" key="1">
    <citation type="journal article" date="2019" name="Int. J. Syst. Evol. Microbiol.">
        <title>The Global Catalogue of Microorganisms (GCM) 10K type strain sequencing project: providing services to taxonomists for standard genome sequencing and annotation.</title>
        <authorList>
            <consortium name="The Broad Institute Genomics Platform"/>
            <consortium name="The Broad Institute Genome Sequencing Center for Infectious Disease"/>
            <person name="Wu L."/>
            <person name="Ma J."/>
        </authorList>
    </citation>
    <scope>NUCLEOTIDE SEQUENCE [LARGE SCALE GENOMIC DNA]</scope>
    <source>
        <strain evidence="3">CCUG 53519</strain>
    </source>
</reference>
<dbReference type="PANTHER" id="PTHR12526:SF630">
    <property type="entry name" value="GLYCOSYLTRANSFERASE"/>
    <property type="match status" value="1"/>
</dbReference>
<organism evidence="2 3">
    <name type="scientific">Paenibacillus provencensis</name>
    <dbReference type="NCBI Taxonomy" id="441151"/>
    <lineage>
        <taxon>Bacteria</taxon>
        <taxon>Bacillati</taxon>
        <taxon>Bacillota</taxon>
        <taxon>Bacilli</taxon>
        <taxon>Bacillales</taxon>
        <taxon>Paenibacillaceae</taxon>
        <taxon>Paenibacillus</taxon>
    </lineage>
</organism>
<protein>
    <submittedName>
        <fullName evidence="2">Glycosyltransferase family 4 protein</fullName>
        <ecNumber evidence="2">2.4.-.-</ecNumber>
    </submittedName>
</protein>
<keyword evidence="2" id="KW-0328">Glycosyltransferase</keyword>
<keyword evidence="2" id="KW-0808">Transferase</keyword>
<evidence type="ECO:0000259" key="1">
    <source>
        <dbReference type="Pfam" id="PF00534"/>
    </source>
</evidence>
<dbReference type="Proteomes" id="UP001597169">
    <property type="component" value="Unassembled WGS sequence"/>
</dbReference>
<evidence type="ECO:0000313" key="2">
    <source>
        <dbReference type="EMBL" id="MFD1129912.1"/>
    </source>
</evidence>
<dbReference type="Gene3D" id="3.40.50.2000">
    <property type="entry name" value="Glycogen Phosphorylase B"/>
    <property type="match status" value="1"/>
</dbReference>
<name>A0ABW3PY34_9BACL</name>
<evidence type="ECO:0000313" key="3">
    <source>
        <dbReference type="Proteomes" id="UP001597169"/>
    </source>
</evidence>
<dbReference type="PANTHER" id="PTHR12526">
    <property type="entry name" value="GLYCOSYLTRANSFERASE"/>
    <property type="match status" value="1"/>
</dbReference>
<keyword evidence="3" id="KW-1185">Reference proteome</keyword>
<dbReference type="EC" id="2.4.-.-" evidence="2"/>
<accession>A0ABW3PY34</accession>
<dbReference type="EMBL" id="JBHTKX010000002">
    <property type="protein sequence ID" value="MFD1129912.1"/>
    <property type="molecule type" value="Genomic_DNA"/>
</dbReference>
<sequence length="447" mass="50682">MGYISVLTHSFADGYNRDFERLFGGGLERYIFRLCQVIRDIGHVPEVHQLSYYEAFHKTIEEIEVFGYPYDPDHIPQAFDEMASRARGPLIYASCIWHPLNYAPGSLGICHGINWDRHNLPATAKSEIAGSIQRALDQLDTLVSVDSHFLTYCRAACTYQNPHQVVLIPNSVDTHYFKPVHLMHGDAEEDKAIDEEALRKKVKGRTAYLHHVDEEQDEDLQDNDLNEDFHLPADFNAAIEASDLQAADAASNQKSIRLLFPRRISLERGIIPMMLASDRLLGAYPSLVIEFAGERVEGSTIGKTFEIWRKHHPHKDRIFAKRYTFDEMLLTYQQADIAVIPTIFSEGTSYACLEAMSCGLPVVAGNVGGLNDIVQDGLNGLSVPPVEENIVAAICRLIDDDELRHRMGNQARQTALAYDDRKWELAWKTVLQNHLSRKARKERILLR</sequence>
<proteinExistence type="predicted"/>
<feature type="domain" description="Glycosyl transferase family 1" evidence="1">
    <location>
        <begin position="248"/>
        <end position="413"/>
    </location>
</feature>
<dbReference type="SUPFAM" id="SSF53756">
    <property type="entry name" value="UDP-Glycosyltransferase/glycogen phosphorylase"/>
    <property type="match status" value="1"/>
</dbReference>
<dbReference type="GO" id="GO:0016757">
    <property type="term" value="F:glycosyltransferase activity"/>
    <property type="evidence" value="ECO:0007669"/>
    <property type="project" value="UniProtKB-KW"/>
</dbReference>
<dbReference type="CDD" id="cd03801">
    <property type="entry name" value="GT4_PimA-like"/>
    <property type="match status" value="1"/>
</dbReference>
<dbReference type="InterPro" id="IPR001296">
    <property type="entry name" value="Glyco_trans_1"/>
</dbReference>
<dbReference type="RefSeq" id="WP_091160136.1">
    <property type="nucleotide sequence ID" value="NZ_JBHTKX010000002.1"/>
</dbReference>
<comment type="caution">
    <text evidence="2">The sequence shown here is derived from an EMBL/GenBank/DDBJ whole genome shotgun (WGS) entry which is preliminary data.</text>
</comment>
<gene>
    <name evidence="2" type="ORF">ACFQ3J_17225</name>
</gene>